<dbReference type="Proteomes" id="UP000275401">
    <property type="component" value="Unassembled WGS sequence"/>
</dbReference>
<dbReference type="EMBL" id="RIBZ01000370">
    <property type="protein sequence ID" value="RNG15633.1"/>
    <property type="molecule type" value="Genomic_DNA"/>
</dbReference>
<accession>A0A3M8VI75</accession>
<comment type="caution">
    <text evidence="2">The sequence shown here is derived from an EMBL/GenBank/DDBJ whole genome shotgun (WGS) entry which is preliminary data.</text>
</comment>
<evidence type="ECO:0000313" key="2">
    <source>
        <dbReference type="EMBL" id="RNG15633.1"/>
    </source>
</evidence>
<feature type="non-terminal residue" evidence="2">
    <location>
        <position position="223"/>
    </location>
</feature>
<protein>
    <submittedName>
        <fullName evidence="2">Uncharacterized protein</fullName>
    </submittedName>
</protein>
<proteinExistence type="predicted"/>
<feature type="region of interest" description="Disordered" evidence="1">
    <location>
        <begin position="1"/>
        <end position="22"/>
    </location>
</feature>
<feature type="non-terminal residue" evidence="2">
    <location>
        <position position="1"/>
    </location>
</feature>
<name>A0A3M8VI75_9ACTN</name>
<reference evidence="2 3" key="1">
    <citation type="submission" date="2018-11" db="EMBL/GenBank/DDBJ databases">
        <title>The Potential of Streptomyces as Biocontrol Agents against the Tomato grey mould, Botrytis cinerea (Gray mold) Frontiers in Microbiology.</title>
        <authorList>
            <person name="Li D."/>
        </authorList>
    </citation>
    <scope>NUCLEOTIDE SEQUENCE [LARGE SCALE GENOMIC DNA]</scope>
    <source>
        <strain evidence="2 3">NEAU-LD23</strain>
    </source>
</reference>
<gene>
    <name evidence="2" type="ORF">EEJ42_31020</name>
</gene>
<dbReference type="AlphaFoldDB" id="A0A3M8VI75"/>
<keyword evidence="3" id="KW-1185">Reference proteome</keyword>
<feature type="compositionally biased region" description="Basic residues" evidence="1">
    <location>
        <begin position="177"/>
        <end position="188"/>
    </location>
</feature>
<evidence type="ECO:0000256" key="1">
    <source>
        <dbReference type="SAM" id="MobiDB-lite"/>
    </source>
</evidence>
<sequence>GSRDGRTPGRGTPVGHHCPGNPARGFRVRAARGATQAGHALGRLRCGHHRARDRGAGRDAYGIAVGHRHGRRRTTDLISRGGGHCIVGRYLRCTAVPDRHGRTDRLVRDGRHAPGPDHGTPLGHRADAARVPRDAHPVGGVAGPGLLGDRVRPGRTGGGTAVNLCGTTRNRPTGRDHHGRSARNRVRNGPRAGPAPGRATGHGIIAGPPMGGASGCRRGSTGP</sequence>
<feature type="region of interest" description="Disordered" evidence="1">
    <location>
        <begin position="135"/>
        <end position="223"/>
    </location>
</feature>
<evidence type="ECO:0000313" key="3">
    <source>
        <dbReference type="Proteomes" id="UP000275401"/>
    </source>
</evidence>
<organism evidence="2 3">
    <name type="scientific">Streptomyces botrytidirepellens</name>
    <dbReference type="NCBI Taxonomy" id="2486417"/>
    <lineage>
        <taxon>Bacteria</taxon>
        <taxon>Bacillati</taxon>
        <taxon>Actinomycetota</taxon>
        <taxon>Actinomycetes</taxon>
        <taxon>Kitasatosporales</taxon>
        <taxon>Streptomycetaceae</taxon>
        <taxon>Streptomyces</taxon>
    </lineage>
</organism>